<sequence length="551" mass="60867">MDQAVTPKPQPTTAPRKGEEVYSWLRKQIILSSIKDGQPIVELEVASTMGCSQGTVREALLRLQEEGLIVRQGYRGSVVSPISPNEAQAFLNLRAQLESQAVVYSVPNIRAEHIEKLSGIVREMERVAGQGDEYSLFELDQQFHITLFQVANMPALVPVLIRCSLYNHRNKISLVNAPRTLQETASRHWAIVEALQTRDAAEVERVLRHHIQSVVGMDNARAPASTSAPLCMAPEQQAIFDRLQKEDGHLPVITTLGREQAHAQFAHVNARWNRIAEDDFRIERFTIPAPAQQGRNAQGHQGIGALRIEHIKNHNAACGTIFHIHGGGWTFGNNETHLGAMARLAELTQCTVIGVDYGLAPDAPFPAGLNDCTWAWRWLRMQSGGAAPWYVAGDSAGANLALAMMFDLRNLGEVLPDAALLFYGVYAADHSTPSHRSCGTGSFGLSSERMDWYRKQYLSGSRRDPEDPRVSPLRGDLSGLPPLFLNAAGLDPLHDDTTALVQRLALTSTPFEFHNYEGVIHGFMQMSSELPQALQAFNDAAAFLRARQQAR</sequence>
<keyword evidence="4" id="KW-0238">DNA-binding</keyword>
<keyword evidence="2 7" id="KW-0378">Hydrolase</keyword>
<dbReference type="Pfam" id="PF00392">
    <property type="entry name" value="GntR"/>
    <property type="match status" value="1"/>
</dbReference>
<dbReference type="RefSeq" id="WP_068834404.1">
    <property type="nucleotide sequence ID" value="NZ_JBHSMX010000020.1"/>
</dbReference>
<dbReference type="InterPro" id="IPR008920">
    <property type="entry name" value="TF_FadR/GntR_C"/>
</dbReference>
<dbReference type="InterPro" id="IPR036388">
    <property type="entry name" value="WH-like_DNA-bd_sf"/>
</dbReference>
<dbReference type="InterPro" id="IPR011711">
    <property type="entry name" value="GntR_C"/>
</dbReference>
<organism evidence="7 8">
    <name type="scientific">Polaromonas jejuensis</name>
    <dbReference type="NCBI Taxonomy" id="457502"/>
    <lineage>
        <taxon>Bacteria</taxon>
        <taxon>Pseudomonadati</taxon>
        <taxon>Pseudomonadota</taxon>
        <taxon>Betaproteobacteria</taxon>
        <taxon>Burkholderiales</taxon>
        <taxon>Comamonadaceae</taxon>
        <taxon>Polaromonas</taxon>
    </lineage>
</organism>
<dbReference type="EMBL" id="JBHSMX010000020">
    <property type="protein sequence ID" value="MFC5521911.1"/>
    <property type="molecule type" value="Genomic_DNA"/>
</dbReference>
<evidence type="ECO:0000256" key="4">
    <source>
        <dbReference type="ARBA" id="ARBA00023125"/>
    </source>
</evidence>
<proteinExistence type="inferred from homology"/>
<name>A0ABW0QAN7_9BURK</name>
<gene>
    <name evidence="7" type="ORF">ACFPP7_13460</name>
</gene>
<dbReference type="InterPro" id="IPR029058">
    <property type="entry name" value="AB_hydrolase_fold"/>
</dbReference>
<dbReference type="PANTHER" id="PTHR48081:SF8">
    <property type="entry name" value="ALPHA_BETA HYDROLASE FOLD-3 DOMAIN-CONTAINING PROTEIN-RELATED"/>
    <property type="match status" value="1"/>
</dbReference>
<feature type="domain" description="HTH gntR-type" evidence="6">
    <location>
        <begin position="15"/>
        <end position="82"/>
    </location>
</feature>
<evidence type="ECO:0000313" key="8">
    <source>
        <dbReference type="Proteomes" id="UP001596084"/>
    </source>
</evidence>
<dbReference type="SUPFAM" id="SSF48008">
    <property type="entry name" value="GntR ligand-binding domain-like"/>
    <property type="match status" value="1"/>
</dbReference>
<comment type="caution">
    <text evidence="7">The sequence shown here is derived from an EMBL/GenBank/DDBJ whole genome shotgun (WGS) entry which is preliminary data.</text>
</comment>
<dbReference type="Proteomes" id="UP001596084">
    <property type="component" value="Unassembled WGS sequence"/>
</dbReference>
<evidence type="ECO:0000259" key="6">
    <source>
        <dbReference type="PROSITE" id="PS50949"/>
    </source>
</evidence>
<evidence type="ECO:0000256" key="1">
    <source>
        <dbReference type="ARBA" id="ARBA00010515"/>
    </source>
</evidence>
<dbReference type="Gene3D" id="3.40.50.1820">
    <property type="entry name" value="alpha/beta hydrolase"/>
    <property type="match status" value="1"/>
</dbReference>
<dbReference type="Gene3D" id="1.10.10.10">
    <property type="entry name" value="Winged helix-like DNA-binding domain superfamily/Winged helix DNA-binding domain"/>
    <property type="match status" value="1"/>
</dbReference>
<dbReference type="SUPFAM" id="SSF46785">
    <property type="entry name" value="Winged helix' DNA-binding domain"/>
    <property type="match status" value="1"/>
</dbReference>
<dbReference type="InterPro" id="IPR002168">
    <property type="entry name" value="Lipase_GDXG_HIS_AS"/>
</dbReference>
<dbReference type="InterPro" id="IPR000524">
    <property type="entry name" value="Tscrpt_reg_HTH_GntR"/>
</dbReference>
<dbReference type="Pfam" id="PF07859">
    <property type="entry name" value="Abhydrolase_3"/>
    <property type="match status" value="1"/>
</dbReference>
<dbReference type="InterPro" id="IPR050300">
    <property type="entry name" value="GDXG_lipolytic_enzyme"/>
</dbReference>
<dbReference type="PROSITE" id="PS01173">
    <property type="entry name" value="LIPASE_GDXG_HIS"/>
    <property type="match status" value="1"/>
</dbReference>
<evidence type="ECO:0000256" key="3">
    <source>
        <dbReference type="ARBA" id="ARBA00023015"/>
    </source>
</evidence>
<dbReference type="GO" id="GO:0016787">
    <property type="term" value="F:hydrolase activity"/>
    <property type="evidence" value="ECO:0007669"/>
    <property type="project" value="UniProtKB-KW"/>
</dbReference>
<keyword evidence="5" id="KW-0804">Transcription</keyword>
<dbReference type="SMART" id="SM00895">
    <property type="entry name" value="FCD"/>
    <property type="match status" value="1"/>
</dbReference>
<evidence type="ECO:0000313" key="7">
    <source>
        <dbReference type="EMBL" id="MFC5521911.1"/>
    </source>
</evidence>
<dbReference type="InterPro" id="IPR036390">
    <property type="entry name" value="WH_DNA-bd_sf"/>
</dbReference>
<comment type="similarity">
    <text evidence="1">Belongs to the 'GDXG' lipolytic enzyme family.</text>
</comment>
<keyword evidence="8" id="KW-1185">Reference proteome</keyword>
<dbReference type="SMART" id="SM00345">
    <property type="entry name" value="HTH_GNTR"/>
    <property type="match status" value="1"/>
</dbReference>
<evidence type="ECO:0000256" key="5">
    <source>
        <dbReference type="ARBA" id="ARBA00023163"/>
    </source>
</evidence>
<dbReference type="Gene3D" id="1.20.120.530">
    <property type="entry name" value="GntR ligand-binding domain-like"/>
    <property type="match status" value="1"/>
</dbReference>
<accession>A0ABW0QAN7</accession>
<dbReference type="SUPFAM" id="SSF53474">
    <property type="entry name" value="alpha/beta-Hydrolases"/>
    <property type="match status" value="1"/>
</dbReference>
<reference evidence="8" key="1">
    <citation type="journal article" date="2019" name="Int. J. Syst. Evol. Microbiol.">
        <title>The Global Catalogue of Microorganisms (GCM) 10K type strain sequencing project: providing services to taxonomists for standard genome sequencing and annotation.</title>
        <authorList>
            <consortium name="The Broad Institute Genomics Platform"/>
            <consortium name="The Broad Institute Genome Sequencing Center for Infectious Disease"/>
            <person name="Wu L."/>
            <person name="Ma J."/>
        </authorList>
    </citation>
    <scope>NUCLEOTIDE SEQUENCE [LARGE SCALE GENOMIC DNA]</scope>
    <source>
        <strain evidence="8">CGMCC 4.7277</strain>
    </source>
</reference>
<dbReference type="InterPro" id="IPR013094">
    <property type="entry name" value="AB_hydrolase_3"/>
</dbReference>
<dbReference type="PANTHER" id="PTHR48081">
    <property type="entry name" value="AB HYDROLASE SUPERFAMILY PROTEIN C4A8.06C"/>
    <property type="match status" value="1"/>
</dbReference>
<dbReference type="PROSITE" id="PS50949">
    <property type="entry name" value="HTH_GNTR"/>
    <property type="match status" value="1"/>
</dbReference>
<keyword evidence="3" id="KW-0805">Transcription regulation</keyword>
<dbReference type="Pfam" id="PF07729">
    <property type="entry name" value="FCD"/>
    <property type="match status" value="1"/>
</dbReference>
<dbReference type="CDD" id="cd07377">
    <property type="entry name" value="WHTH_GntR"/>
    <property type="match status" value="1"/>
</dbReference>
<protein>
    <submittedName>
        <fullName evidence="7">Alpha/beta hydrolase fold domain-containing protein</fullName>
    </submittedName>
</protein>
<evidence type="ECO:0000256" key="2">
    <source>
        <dbReference type="ARBA" id="ARBA00022801"/>
    </source>
</evidence>